<feature type="transmembrane region" description="Helical" evidence="1">
    <location>
        <begin position="116"/>
        <end position="134"/>
    </location>
</feature>
<dbReference type="EMBL" id="AP035881">
    <property type="protein sequence ID" value="BFP45564.1"/>
    <property type="molecule type" value="Genomic_DNA"/>
</dbReference>
<feature type="transmembrane region" description="Helical" evidence="1">
    <location>
        <begin position="78"/>
        <end position="96"/>
    </location>
</feature>
<keyword evidence="1" id="KW-0472">Membrane</keyword>
<reference evidence="2" key="1">
    <citation type="submission" date="2024-07" db="EMBL/GenBank/DDBJ databases">
        <title>Complete genome sequences of cellulolytic bacteria, Kitasatospora sp. CMC57 and Streptomyces sp. CMC78, isolated from Japanese agricultural soil.</title>
        <authorList>
            <person name="Hashimoto T."/>
            <person name="Ito M."/>
            <person name="Iwamoto M."/>
            <person name="Fukahori D."/>
            <person name="Shoda T."/>
            <person name="Sakoda M."/>
            <person name="Morohoshi T."/>
            <person name="Mitsuboshi M."/>
            <person name="Nishizawa T."/>
        </authorList>
    </citation>
    <scope>NUCLEOTIDE SEQUENCE</scope>
    <source>
        <strain evidence="2">CMC57</strain>
    </source>
</reference>
<dbReference type="AlphaFoldDB" id="A0AB33JW87"/>
<feature type="transmembrane region" description="Helical" evidence="1">
    <location>
        <begin position="43"/>
        <end position="66"/>
    </location>
</feature>
<proteinExistence type="predicted"/>
<evidence type="ECO:0000256" key="1">
    <source>
        <dbReference type="SAM" id="Phobius"/>
    </source>
</evidence>
<keyword evidence="1" id="KW-0812">Transmembrane</keyword>
<evidence type="ECO:0000313" key="2">
    <source>
        <dbReference type="EMBL" id="BFP45564.1"/>
    </source>
</evidence>
<sequence length="191" mass="19288">MNWLTLYARSRQVPVSAALVALVALTVWFLNEGSAAGPSAGPVAVLVLTGNVAAATVGLAGQDVALDRTAAIRWAFRRALHVLLIGAFAGGALLAVQAAGPELLPTALVVRDSAGLAGLAALGVALGGTTYAWILPTGWLALTFFVPPLPGLAGEIGGWMVLSPATTVSGAIPWAMLATGTLLYAVLGPKR</sequence>
<gene>
    <name evidence="2" type="ORF">KCMC57_19320</name>
</gene>
<organism evidence="2">
    <name type="scientific">Kitasatospora sp. CMC57</name>
    <dbReference type="NCBI Taxonomy" id="3231513"/>
    <lineage>
        <taxon>Bacteria</taxon>
        <taxon>Bacillati</taxon>
        <taxon>Actinomycetota</taxon>
        <taxon>Actinomycetes</taxon>
        <taxon>Kitasatosporales</taxon>
        <taxon>Streptomycetaceae</taxon>
        <taxon>Kitasatospora</taxon>
    </lineage>
</organism>
<feature type="transmembrane region" description="Helical" evidence="1">
    <location>
        <begin position="12"/>
        <end position="31"/>
    </location>
</feature>
<dbReference type="RefSeq" id="WP_407988058.1">
    <property type="nucleotide sequence ID" value="NZ_AP035881.2"/>
</dbReference>
<name>A0AB33JW87_9ACTN</name>
<evidence type="ECO:0008006" key="3">
    <source>
        <dbReference type="Google" id="ProtNLM"/>
    </source>
</evidence>
<feature type="transmembrane region" description="Helical" evidence="1">
    <location>
        <begin position="168"/>
        <end position="187"/>
    </location>
</feature>
<keyword evidence="1" id="KW-1133">Transmembrane helix</keyword>
<accession>A0AB33JW87</accession>
<feature type="transmembrane region" description="Helical" evidence="1">
    <location>
        <begin position="141"/>
        <end position="162"/>
    </location>
</feature>
<protein>
    <recommendedName>
        <fullName evidence="3">ABC transporter permease</fullName>
    </recommendedName>
</protein>